<keyword evidence="2" id="KW-1185">Reference proteome</keyword>
<evidence type="ECO:0000313" key="2">
    <source>
        <dbReference type="Proteomes" id="UP000601990"/>
    </source>
</evidence>
<dbReference type="Proteomes" id="UP000601990">
    <property type="component" value="Unassembled WGS sequence"/>
</dbReference>
<accession>A0ABX1N2A0</accession>
<comment type="caution">
    <text evidence="1">The sequence shown here is derived from an EMBL/GenBank/DDBJ whole genome shotgun (WGS) entry which is preliminary data.</text>
</comment>
<sequence>MIPEVVEVQPLEGYRLWLRFHDDASGTVDLSGELWGPTFEPLQKSDLFAQATINPELETVTWPNGADLAPEFLYQAAQQGVPADAPQAGRP</sequence>
<dbReference type="InterPro" id="IPR018841">
    <property type="entry name" value="DUF2442"/>
</dbReference>
<dbReference type="Gene3D" id="3.30.2020.10">
    <property type="entry name" value="NE0471-like N-terminal domain"/>
    <property type="match status" value="1"/>
</dbReference>
<proteinExistence type="predicted"/>
<dbReference type="EMBL" id="WTVH01000009">
    <property type="protein sequence ID" value="NMF92937.1"/>
    <property type="molecule type" value="Genomic_DNA"/>
</dbReference>
<reference evidence="1" key="1">
    <citation type="submission" date="2019-12" db="EMBL/GenBank/DDBJ databases">
        <title>Comparative genomics gives insights into the taxonomy of the Azoarcus-Aromatoleum group and reveals separate origins of nif in the plant-associated Azoarcus and non-plant-associated Aromatoleum sub-groups.</title>
        <authorList>
            <person name="Lafos M."/>
            <person name="Maluk M."/>
            <person name="Batista M."/>
            <person name="Junghare M."/>
            <person name="Carmona M."/>
            <person name="Faoro H."/>
            <person name="Cruz L.M."/>
            <person name="Battistoni F."/>
            <person name="De Souza E."/>
            <person name="Pedrosa F."/>
            <person name="Chen W.-M."/>
            <person name="Poole P.S."/>
            <person name="Dixon R.A."/>
            <person name="James E.K."/>
        </authorList>
    </citation>
    <scope>NUCLEOTIDE SEQUENCE</scope>
    <source>
        <strain evidence="1">U120</strain>
    </source>
</reference>
<name>A0ABX1N2A0_9RHOO</name>
<gene>
    <name evidence="1" type="ORF">GO608_06315</name>
</gene>
<dbReference type="InterPro" id="IPR036782">
    <property type="entry name" value="NE0471-like_N"/>
</dbReference>
<dbReference type="SUPFAM" id="SSF143880">
    <property type="entry name" value="NE0471 N-terminal domain-like"/>
    <property type="match status" value="1"/>
</dbReference>
<dbReference type="RefSeq" id="WP_169198229.1">
    <property type="nucleotide sequence ID" value="NZ_WTVH02000008.1"/>
</dbReference>
<organism evidence="1 2">
    <name type="scientific">Aromatoleum buckelii</name>
    <dbReference type="NCBI Taxonomy" id="200254"/>
    <lineage>
        <taxon>Bacteria</taxon>
        <taxon>Pseudomonadati</taxon>
        <taxon>Pseudomonadota</taxon>
        <taxon>Betaproteobacteria</taxon>
        <taxon>Rhodocyclales</taxon>
        <taxon>Rhodocyclaceae</taxon>
        <taxon>Aromatoleum</taxon>
    </lineage>
</organism>
<evidence type="ECO:0000313" key="1">
    <source>
        <dbReference type="EMBL" id="NMF92937.1"/>
    </source>
</evidence>
<protein>
    <submittedName>
        <fullName evidence="1">DUF2442 domain-containing protein</fullName>
    </submittedName>
</protein>
<dbReference type="Pfam" id="PF10387">
    <property type="entry name" value="DUF2442"/>
    <property type="match status" value="1"/>
</dbReference>